<dbReference type="Proteomes" id="UP000501076">
    <property type="component" value="Plasmid pFDU301B"/>
</dbReference>
<organism evidence="2 3">
    <name type="scientific">Priestia megaterium</name>
    <name type="common">Bacillus megaterium</name>
    <dbReference type="NCBI Taxonomy" id="1404"/>
    <lineage>
        <taxon>Bacteria</taxon>
        <taxon>Bacillati</taxon>
        <taxon>Bacillota</taxon>
        <taxon>Bacilli</taxon>
        <taxon>Bacillales</taxon>
        <taxon>Bacillaceae</taxon>
        <taxon>Priestia</taxon>
    </lineage>
</organism>
<feature type="domain" description="DUF2087" evidence="1">
    <location>
        <begin position="25"/>
        <end position="92"/>
    </location>
</feature>
<gene>
    <name evidence="2" type="ORF">FDZ14_33720</name>
</gene>
<name>A0A6M6E2M4_PRIMG</name>
<dbReference type="InterPro" id="IPR018656">
    <property type="entry name" value="DUF2087"/>
</dbReference>
<keyword evidence="2" id="KW-0614">Plasmid</keyword>
<evidence type="ECO:0000259" key="1">
    <source>
        <dbReference type="Pfam" id="PF09860"/>
    </source>
</evidence>
<dbReference type="EMBL" id="CP045274">
    <property type="protein sequence ID" value="QJX81070.1"/>
    <property type="molecule type" value="Genomic_DNA"/>
</dbReference>
<sequence length="96" mass="12039">MYIDKYQISEEEIKKVLNIYFKEERLIQIPKKEKKRVIILLYISRKFQKNTYYTEKEVNEILKDVFEDFVMIRRYLIDYKFLNRNKEGTKYRVVNI</sequence>
<evidence type="ECO:0000313" key="3">
    <source>
        <dbReference type="Proteomes" id="UP000501076"/>
    </source>
</evidence>
<geneLocation type="plasmid" evidence="3">
    <name>pfdu301b</name>
</geneLocation>
<dbReference type="Pfam" id="PF09860">
    <property type="entry name" value="DUF2087"/>
    <property type="match status" value="1"/>
</dbReference>
<dbReference type="AlphaFoldDB" id="A0A6M6E2M4"/>
<evidence type="ECO:0000313" key="2">
    <source>
        <dbReference type="EMBL" id="QJX81070.1"/>
    </source>
</evidence>
<reference evidence="2 3" key="1">
    <citation type="submission" date="2019-10" db="EMBL/GenBank/DDBJ databases">
        <title>Complete genome sequences for adaption low water activity.</title>
        <authorList>
            <person name="Zhao L."/>
            <person name="Zhong J."/>
        </authorList>
    </citation>
    <scope>NUCLEOTIDE SEQUENCE [LARGE SCALE GENOMIC DNA]</scope>
    <source>
        <strain evidence="2 3">FDU301</strain>
        <plasmid evidence="3">pfdu301b</plasmid>
    </source>
</reference>
<proteinExistence type="predicted"/>
<protein>
    <submittedName>
        <fullName evidence="2">DUF2087 domain-containing protein</fullName>
    </submittedName>
</protein>
<dbReference type="RefSeq" id="WP_171779074.1">
    <property type="nucleotide sequence ID" value="NZ_CP045274.1"/>
</dbReference>
<accession>A0A6M6E2M4</accession>